<evidence type="ECO:0000256" key="1">
    <source>
        <dbReference type="SAM" id="SignalP"/>
    </source>
</evidence>
<evidence type="ECO:0008006" key="4">
    <source>
        <dbReference type="Google" id="ProtNLM"/>
    </source>
</evidence>
<accession>A0A1I1FXT2</accession>
<name>A0A1I1FXT2_9SPHI</name>
<keyword evidence="1" id="KW-0732">Signal</keyword>
<dbReference type="STRING" id="623281.SAMN05421747_103232"/>
<feature type="chain" id="PRO_5011486740" description="Adhesin domain-containing protein" evidence="1">
    <location>
        <begin position="21"/>
        <end position="306"/>
    </location>
</feature>
<dbReference type="EMBL" id="FOLL01000003">
    <property type="protein sequence ID" value="SFC04277.1"/>
    <property type="molecule type" value="Genomic_DNA"/>
</dbReference>
<organism evidence="2 3">
    <name type="scientific">Parapedobacter composti</name>
    <dbReference type="NCBI Taxonomy" id="623281"/>
    <lineage>
        <taxon>Bacteria</taxon>
        <taxon>Pseudomonadati</taxon>
        <taxon>Bacteroidota</taxon>
        <taxon>Sphingobacteriia</taxon>
        <taxon>Sphingobacteriales</taxon>
        <taxon>Sphingobacteriaceae</taxon>
        <taxon>Parapedobacter</taxon>
    </lineage>
</organism>
<dbReference type="AlphaFoldDB" id="A0A1I1FXT2"/>
<dbReference type="OrthoDB" id="1114934at2"/>
<sequence>MKKQTITTAIILFLCTSAWAQKEYKIAKSSGKLHLNLHGAIIEGYKGNEIIFTSQRAPEEEDERAKGLQALSSSGYRDNTGLGINVTQNGQDIIVNMVGNRSVGDLLKIRVPEQLSLVFSNNQSVFADSLAIKNMKGEIEVSTSYNTVTLENNSGPMSVKALYRDVEARFGNDIKGPISIVSVYGHVDVALPTAVKANLTLSTGYGKLYAANDFDIAVSPPKHTATGTDDSSETATVEIEPRPTRRYTVAGVVPPAAPAAPEPARTITVNWLSHGGNKENIEGTINGGGLDLILKSTYKNVYLRTK</sequence>
<gene>
    <name evidence="2" type="ORF">SAMN05421747_103232</name>
</gene>
<proteinExistence type="predicted"/>
<keyword evidence="3" id="KW-1185">Reference proteome</keyword>
<dbReference type="RefSeq" id="WP_090972132.1">
    <property type="nucleotide sequence ID" value="NZ_FOLL01000003.1"/>
</dbReference>
<reference evidence="2 3" key="1">
    <citation type="submission" date="2016-10" db="EMBL/GenBank/DDBJ databases">
        <authorList>
            <person name="de Groot N.N."/>
        </authorList>
    </citation>
    <scope>NUCLEOTIDE SEQUENCE [LARGE SCALE GENOMIC DNA]</scope>
    <source>
        <strain evidence="2 3">DSM 22900</strain>
    </source>
</reference>
<feature type="signal peptide" evidence="1">
    <location>
        <begin position="1"/>
        <end position="20"/>
    </location>
</feature>
<protein>
    <recommendedName>
        <fullName evidence="4">Adhesin domain-containing protein</fullName>
    </recommendedName>
</protein>
<evidence type="ECO:0000313" key="2">
    <source>
        <dbReference type="EMBL" id="SFC04277.1"/>
    </source>
</evidence>
<evidence type="ECO:0000313" key="3">
    <source>
        <dbReference type="Proteomes" id="UP000199577"/>
    </source>
</evidence>
<dbReference type="Proteomes" id="UP000199577">
    <property type="component" value="Unassembled WGS sequence"/>
</dbReference>